<proteinExistence type="predicted"/>
<dbReference type="EMBL" id="DSPX01000083">
    <property type="protein sequence ID" value="HGG00670.1"/>
    <property type="molecule type" value="Genomic_DNA"/>
</dbReference>
<dbReference type="AlphaFoldDB" id="A0A7C3VNL9"/>
<dbReference type="PROSITE" id="PS51257">
    <property type="entry name" value="PROKAR_LIPOPROTEIN"/>
    <property type="match status" value="1"/>
</dbReference>
<protein>
    <submittedName>
        <fullName evidence="1">Uncharacterized protein</fullName>
    </submittedName>
</protein>
<organism evidence="1">
    <name type="scientific">Planktothricoides sp. SpSt-374</name>
    <dbReference type="NCBI Taxonomy" id="2282167"/>
    <lineage>
        <taxon>Bacteria</taxon>
        <taxon>Bacillati</taxon>
        <taxon>Cyanobacteriota</taxon>
        <taxon>Cyanophyceae</taxon>
        <taxon>Oscillatoriophycideae</taxon>
        <taxon>Oscillatoriales</taxon>
        <taxon>Oscillatoriaceae</taxon>
        <taxon>Planktothricoides</taxon>
    </lineage>
</organism>
<sequence>MAKTLDFQLVWCVAGIIAMMPGLAVGCQQKPEQTSANNRAEAQIQRGAIVILTGMVLQKPWAKTEESWRAGGSEYYVLDVGDTEVEERSAQEGVILRPSEGITLDNFAQYIGKRVEVEGKYLPLEPYVPQSPMESYPMGYDGKPLPRGGGFQVLSIREILGS</sequence>
<name>A0A7C3VNL9_9CYAN</name>
<gene>
    <name evidence="1" type="ORF">ENR15_08480</name>
</gene>
<reference evidence="1" key="1">
    <citation type="journal article" date="2020" name="mSystems">
        <title>Genome- and Community-Level Interaction Insights into Carbon Utilization and Element Cycling Functions of Hydrothermarchaeota in Hydrothermal Sediment.</title>
        <authorList>
            <person name="Zhou Z."/>
            <person name="Liu Y."/>
            <person name="Xu W."/>
            <person name="Pan J."/>
            <person name="Luo Z.H."/>
            <person name="Li M."/>
        </authorList>
    </citation>
    <scope>NUCLEOTIDE SEQUENCE [LARGE SCALE GENOMIC DNA]</scope>
    <source>
        <strain evidence="1">SpSt-374</strain>
    </source>
</reference>
<accession>A0A7C3VNL9</accession>
<comment type="caution">
    <text evidence="1">The sequence shown here is derived from an EMBL/GenBank/DDBJ whole genome shotgun (WGS) entry which is preliminary data.</text>
</comment>
<evidence type="ECO:0000313" key="1">
    <source>
        <dbReference type="EMBL" id="HGG00670.1"/>
    </source>
</evidence>